<dbReference type="FunFam" id="3.40.50.1980:FF:000035">
    <property type="entry name" value="Iron ABC transporter substrate-binding protein"/>
    <property type="match status" value="1"/>
</dbReference>
<protein>
    <submittedName>
        <fullName evidence="6">Iron complex transport system substrate-binding protein</fullName>
    </submittedName>
</protein>
<evidence type="ECO:0000259" key="5">
    <source>
        <dbReference type="PROSITE" id="PS50983"/>
    </source>
</evidence>
<reference evidence="7" key="2">
    <citation type="submission" date="2020-08" db="EMBL/GenBank/DDBJ databases">
        <title>The Agave Microbiome: Exploring the role of microbial communities in plant adaptations to desert environments.</title>
        <authorList>
            <person name="Partida-Martinez L.P."/>
        </authorList>
    </citation>
    <scope>NUCLEOTIDE SEQUENCE [LARGE SCALE GENOMIC DNA]</scope>
    <source>
        <strain evidence="7">AT2.8</strain>
    </source>
</reference>
<proteinExistence type="inferred from homology"/>
<evidence type="ECO:0000313" key="7">
    <source>
        <dbReference type="Proteomes" id="UP000548423"/>
    </source>
</evidence>
<feature type="coiled-coil region" evidence="3">
    <location>
        <begin position="165"/>
        <end position="199"/>
    </location>
</feature>
<dbReference type="CDD" id="cd01143">
    <property type="entry name" value="YvrC"/>
    <property type="match status" value="1"/>
</dbReference>
<gene>
    <name evidence="6" type="ORF">F4694_003465</name>
</gene>
<dbReference type="InterPro" id="IPR054828">
    <property type="entry name" value="Vit_B12_bind_prot"/>
</dbReference>
<dbReference type="AlphaFoldDB" id="A0A852TF64"/>
<dbReference type="PROSITE" id="PS50983">
    <property type="entry name" value="FE_B12_PBP"/>
    <property type="match status" value="1"/>
</dbReference>
<evidence type="ECO:0000256" key="2">
    <source>
        <dbReference type="ARBA" id="ARBA00022729"/>
    </source>
</evidence>
<dbReference type="Gene3D" id="3.40.50.1980">
    <property type="entry name" value="Nitrogenase molybdenum iron protein domain"/>
    <property type="match status" value="2"/>
</dbReference>
<comment type="similarity">
    <text evidence="1">Belongs to the bacterial solute-binding protein 8 family.</text>
</comment>
<dbReference type="PANTHER" id="PTHR30535">
    <property type="entry name" value="VITAMIN B12-BINDING PROTEIN"/>
    <property type="match status" value="1"/>
</dbReference>
<dbReference type="PANTHER" id="PTHR30535:SF34">
    <property type="entry name" value="MOLYBDATE-BINDING PROTEIN MOLA"/>
    <property type="match status" value="1"/>
</dbReference>
<comment type="caution">
    <text evidence="6">The sequence shown here is derived from an EMBL/GenBank/DDBJ whole genome shotgun (WGS) entry which is preliminary data.</text>
</comment>
<dbReference type="PROSITE" id="PS51257">
    <property type="entry name" value="PROKAR_LIPOPROTEIN"/>
    <property type="match status" value="1"/>
</dbReference>
<dbReference type="SUPFAM" id="SSF53807">
    <property type="entry name" value="Helical backbone' metal receptor"/>
    <property type="match status" value="1"/>
</dbReference>
<dbReference type="NCBIfam" id="NF038402">
    <property type="entry name" value="TroA_like"/>
    <property type="match status" value="1"/>
</dbReference>
<feature type="domain" description="Fe/B12 periplasmic-binding" evidence="5">
    <location>
        <begin position="65"/>
        <end position="318"/>
    </location>
</feature>
<feature type="chain" id="PRO_5032309964" evidence="4">
    <location>
        <begin position="20"/>
        <end position="320"/>
    </location>
</feature>
<organism evidence="6 7">
    <name type="scientific">Neobacillus niacini</name>
    <dbReference type="NCBI Taxonomy" id="86668"/>
    <lineage>
        <taxon>Bacteria</taxon>
        <taxon>Bacillati</taxon>
        <taxon>Bacillota</taxon>
        <taxon>Bacilli</taxon>
        <taxon>Bacillales</taxon>
        <taxon>Bacillaceae</taxon>
        <taxon>Neobacillus</taxon>
    </lineage>
</organism>
<reference evidence="7" key="1">
    <citation type="submission" date="2020-07" db="EMBL/GenBank/DDBJ databases">
        <authorList>
            <person name="Partida-Martinez L."/>
            <person name="Huntemann M."/>
            <person name="Clum A."/>
            <person name="Wang J."/>
            <person name="Palaniappan K."/>
            <person name="Ritter S."/>
            <person name="Chen I.-M."/>
            <person name="Stamatis D."/>
            <person name="Reddy T."/>
            <person name="O'Malley R."/>
            <person name="Daum C."/>
            <person name="Shapiro N."/>
            <person name="Ivanova N."/>
            <person name="Kyrpides N."/>
            <person name="Woyke T."/>
        </authorList>
    </citation>
    <scope>NUCLEOTIDE SEQUENCE [LARGE SCALE GENOMIC DNA]</scope>
    <source>
        <strain evidence="7">AT2.8</strain>
    </source>
</reference>
<dbReference type="InterPro" id="IPR002491">
    <property type="entry name" value="ABC_transptr_periplasmic_BD"/>
</dbReference>
<dbReference type="GO" id="GO:0071281">
    <property type="term" value="P:cellular response to iron ion"/>
    <property type="evidence" value="ECO:0007669"/>
    <property type="project" value="TreeGrafter"/>
</dbReference>
<dbReference type="EMBL" id="JACCBX010000007">
    <property type="protein sequence ID" value="NYE06685.1"/>
    <property type="molecule type" value="Genomic_DNA"/>
</dbReference>
<evidence type="ECO:0000313" key="6">
    <source>
        <dbReference type="EMBL" id="NYE06685.1"/>
    </source>
</evidence>
<evidence type="ECO:0000256" key="4">
    <source>
        <dbReference type="SAM" id="SignalP"/>
    </source>
</evidence>
<dbReference type="Proteomes" id="UP000548423">
    <property type="component" value="Unassembled WGS sequence"/>
</dbReference>
<evidence type="ECO:0000256" key="1">
    <source>
        <dbReference type="ARBA" id="ARBA00008814"/>
    </source>
</evidence>
<feature type="signal peptide" evidence="4">
    <location>
        <begin position="1"/>
        <end position="19"/>
    </location>
</feature>
<sequence length="320" mass="35136">MKKLSALLLILLLTIGALAACGEQKETVKDEGNSSTEQKGEETAYPVTIKDALDNDVTIKEKPEKIVSLIPSNTEIAFALGLGEQIVGVSDYDNYPDEAAEKEKIGGMEINIEKIISLQPNLVLAHASAMNGTEGLQQLRDAGLTVLVINDAQNFEQVYDSIAMIGKATGENKKAEELIKSMQDKLAEIKAKAGEIKEKKKVFVEVSPAPEVFTTGKNTFMDDMISVINAENIASDQEGWIKIDQEEMIKRNPDVIITTYGFYTDNAVEQVLSRQGWENVNAIKNKQVIDVDSDRVTRSGPRIVEGVEDLAKAVYPEVFK</sequence>
<keyword evidence="3" id="KW-0175">Coiled coil</keyword>
<dbReference type="Pfam" id="PF01497">
    <property type="entry name" value="Peripla_BP_2"/>
    <property type="match status" value="1"/>
</dbReference>
<evidence type="ECO:0000256" key="3">
    <source>
        <dbReference type="SAM" id="Coils"/>
    </source>
</evidence>
<accession>A0A852TF64</accession>
<keyword evidence="2 4" id="KW-0732">Signal</keyword>
<name>A0A852TF64_9BACI</name>
<dbReference type="InterPro" id="IPR050902">
    <property type="entry name" value="ABC_Transporter_SBP"/>
</dbReference>